<dbReference type="SMART" id="SM00304">
    <property type="entry name" value="HAMP"/>
    <property type="match status" value="1"/>
</dbReference>
<dbReference type="STRING" id="1499966.U14_01779"/>
<evidence type="ECO:0000259" key="2">
    <source>
        <dbReference type="PROSITE" id="PS50125"/>
    </source>
</evidence>
<dbReference type="InterPro" id="IPR050697">
    <property type="entry name" value="Adenylyl/Guanylyl_Cyclase_3/4"/>
</dbReference>
<dbReference type="InterPro" id="IPR029787">
    <property type="entry name" value="Nucleotide_cyclase"/>
</dbReference>
<dbReference type="GO" id="GO:0004016">
    <property type="term" value="F:adenylate cyclase activity"/>
    <property type="evidence" value="ECO:0007669"/>
    <property type="project" value="UniProtKB-ARBA"/>
</dbReference>
<sequence length="472" mass="52331">MHISTSITTKVTAIILSSLIIGVGLVVFYFAHGQNRTLYMSTEANLFQQADILHESIRNMMLPGEAPLAVSLFNDIQTANPEYVITLYRSNRQAAFSDDSTLEAVNKNLGSNTFKAKSVMLRGEKIPEDDVHFQTAVTTGQTESFEWQRAGKRFLTIYQPLLNLPKCTPCHGSDHTFRGVIAIRSDVTPIFAQARQNILWAVAIFIGVVIALFGLLSLFLKRTVLSPIQSIGMIAAQVTEGNFQEKVRIHSQDELGLLGEKINAMVDGLYERFALSKYVSASTIHALRNSENGKRVDMTMFFSDIRGFTSFSEKLQPEEIVERLNHILTAQTEIIQRHGGDIDKYVGDEIVALFSGDDKEAHACQAALEIQTHMLLYHEEYARITIGIGIHSGEVVLGRIGSDVRADFTVIGDHVNFASRLCSEAKPGTIQISDSVYQRVAGNADVSAPFEIRVKGKELPQKTYLLHAIRVA</sequence>
<dbReference type="GO" id="GO:0035556">
    <property type="term" value="P:intracellular signal transduction"/>
    <property type="evidence" value="ECO:0007669"/>
    <property type="project" value="InterPro"/>
</dbReference>
<keyword evidence="5" id="KW-1185">Reference proteome</keyword>
<evidence type="ECO:0000256" key="1">
    <source>
        <dbReference type="SAM" id="Phobius"/>
    </source>
</evidence>
<dbReference type="EMBL" id="DF820456">
    <property type="protein sequence ID" value="GAK50548.1"/>
    <property type="molecule type" value="Genomic_DNA"/>
</dbReference>
<evidence type="ECO:0000313" key="5">
    <source>
        <dbReference type="Proteomes" id="UP000030700"/>
    </source>
</evidence>
<dbReference type="CDD" id="cd07302">
    <property type="entry name" value="CHD"/>
    <property type="match status" value="1"/>
</dbReference>
<keyword evidence="1" id="KW-0812">Transmembrane</keyword>
<dbReference type="Pfam" id="PF21563">
    <property type="entry name" value="Mcp40H-20_sensor"/>
    <property type="match status" value="1"/>
</dbReference>
<dbReference type="PROSITE" id="PS50885">
    <property type="entry name" value="HAMP"/>
    <property type="match status" value="1"/>
</dbReference>
<evidence type="ECO:0000313" key="4">
    <source>
        <dbReference type="EMBL" id="GAK50548.1"/>
    </source>
</evidence>
<accession>A0A0S6VWF4</accession>
<dbReference type="Gene3D" id="3.30.450.290">
    <property type="match status" value="1"/>
</dbReference>
<evidence type="ECO:0000259" key="3">
    <source>
        <dbReference type="PROSITE" id="PS50885"/>
    </source>
</evidence>
<feature type="transmembrane region" description="Helical" evidence="1">
    <location>
        <begin position="198"/>
        <end position="220"/>
    </location>
</feature>
<dbReference type="Proteomes" id="UP000030700">
    <property type="component" value="Unassembled WGS sequence"/>
</dbReference>
<keyword evidence="1" id="KW-0472">Membrane</keyword>
<dbReference type="Pfam" id="PF00211">
    <property type="entry name" value="Guanylate_cyc"/>
    <property type="match status" value="1"/>
</dbReference>
<reference evidence="4" key="1">
    <citation type="journal article" date="2015" name="PeerJ">
        <title>First genomic representation of candidate bacterial phylum KSB3 points to enhanced environmental sensing as a trigger of wastewater bulking.</title>
        <authorList>
            <person name="Sekiguchi Y."/>
            <person name="Ohashi A."/>
            <person name="Parks D.H."/>
            <person name="Yamauchi T."/>
            <person name="Tyson G.W."/>
            <person name="Hugenholtz P."/>
        </authorList>
    </citation>
    <scope>NUCLEOTIDE SEQUENCE [LARGE SCALE GENOMIC DNA]</scope>
</reference>
<dbReference type="Gene3D" id="3.30.70.1230">
    <property type="entry name" value="Nucleotide cyclase"/>
    <property type="match status" value="1"/>
</dbReference>
<dbReference type="SMART" id="SM00044">
    <property type="entry name" value="CYCc"/>
    <property type="match status" value="1"/>
</dbReference>
<dbReference type="SUPFAM" id="SSF158472">
    <property type="entry name" value="HAMP domain-like"/>
    <property type="match status" value="1"/>
</dbReference>
<dbReference type="GO" id="GO:0016020">
    <property type="term" value="C:membrane"/>
    <property type="evidence" value="ECO:0007669"/>
    <property type="project" value="InterPro"/>
</dbReference>
<dbReference type="HOGENOM" id="CLU_578297_0_0_0"/>
<feature type="domain" description="HAMP" evidence="3">
    <location>
        <begin position="222"/>
        <end position="274"/>
    </location>
</feature>
<organism evidence="4">
    <name type="scientific">Candidatus Moduliflexus flocculans</name>
    <dbReference type="NCBI Taxonomy" id="1499966"/>
    <lineage>
        <taxon>Bacteria</taxon>
        <taxon>Candidatus Moduliflexota</taxon>
        <taxon>Candidatus Moduliflexia</taxon>
        <taxon>Candidatus Moduliflexales</taxon>
        <taxon>Candidatus Moduliflexaceae</taxon>
    </lineage>
</organism>
<dbReference type="InterPro" id="IPR003660">
    <property type="entry name" value="HAMP_dom"/>
</dbReference>
<dbReference type="InterPro" id="IPR001054">
    <property type="entry name" value="A/G_cyclase"/>
</dbReference>
<dbReference type="GO" id="GO:0006171">
    <property type="term" value="P:cAMP biosynthetic process"/>
    <property type="evidence" value="ECO:0007669"/>
    <property type="project" value="TreeGrafter"/>
</dbReference>
<dbReference type="PANTHER" id="PTHR43081">
    <property type="entry name" value="ADENYLATE CYCLASE, TERMINAL-DIFFERENTIATION SPECIFIC-RELATED"/>
    <property type="match status" value="1"/>
</dbReference>
<dbReference type="Pfam" id="PF00672">
    <property type="entry name" value="HAMP"/>
    <property type="match status" value="1"/>
</dbReference>
<dbReference type="InterPro" id="IPR048904">
    <property type="entry name" value="Mcp40H-20-like_sensor"/>
</dbReference>
<feature type="transmembrane region" description="Helical" evidence="1">
    <location>
        <begin position="12"/>
        <end position="31"/>
    </location>
</feature>
<gene>
    <name evidence="4" type="ORF">U14_01779</name>
</gene>
<proteinExistence type="predicted"/>
<dbReference type="AlphaFoldDB" id="A0A0S6VWF4"/>
<dbReference type="CDD" id="cd06225">
    <property type="entry name" value="HAMP"/>
    <property type="match status" value="1"/>
</dbReference>
<dbReference type="SUPFAM" id="SSF55073">
    <property type="entry name" value="Nucleotide cyclase"/>
    <property type="match status" value="1"/>
</dbReference>
<protein>
    <submittedName>
        <fullName evidence="4">Adenylate/guanylate cyclase</fullName>
    </submittedName>
</protein>
<dbReference type="Gene3D" id="1.10.8.500">
    <property type="entry name" value="HAMP domain in histidine kinase"/>
    <property type="match status" value="1"/>
</dbReference>
<dbReference type="PROSITE" id="PS50125">
    <property type="entry name" value="GUANYLATE_CYCLASE_2"/>
    <property type="match status" value="1"/>
</dbReference>
<dbReference type="PANTHER" id="PTHR43081:SF1">
    <property type="entry name" value="ADENYLATE CYCLASE, TERMINAL-DIFFERENTIATION SPECIFIC"/>
    <property type="match status" value="1"/>
</dbReference>
<keyword evidence="1" id="KW-1133">Transmembrane helix</keyword>
<name>A0A0S6VWF4_9BACT</name>
<feature type="domain" description="Guanylate cyclase" evidence="2">
    <location>
        <begin position="299"/>
        <end position="422"/>
    </location>
</feature>